<organism evidence="1 2">
    <name type="scientific">Gossypium stocksii</name>
    <dbReference type="NCBI Taxonomy" id="47602"/>
    <lineage>
        <taxon>Eukaryota</taxon>
        <taxon>Viridiplantae</taxon>
        <taxon>Streptophyta</taxon>
        <taxon>Embryophyta</taxon>
        <taxon>Tracheophyta</taxon>
        <taxon>Spermatophyta</taxon>
        <taxon>Magnoliopsida</taxon>
        <taxon>eudicotyledons</taxon>
        <taxon>Gunneridae</taxon>
        <taxon>Pentapetalae</taxon>
        <taxon>rosids</taxon>
        <taxon>malvids</taxon>
        <taxon>Malvales</taxon>
        <taxon>Malvaceae</taxon>
        <taxon>Malvoideae</taxon>
        <taxon>Gossypium</taxon>
    </lineage>
</organism>
<reference evidence="1 2" key="1">
    <citation type="journal article" date="2021" name="Plant Biotechnol. J.">
        <title>Multi-omics assisted identification of the key and species-specific regulatory components of drought-tolerant mechanisms in Gossypium stocksii.</title>
        <authorList>
            <person name="Yu D."/>
            <person name="Ke L."/>
            <person name="Zhang D."/>
            <person name="Wu Y."/>
            <person name="Sun Y."/>
            <person name="Mei J."/>
            <person name="Sun J."/>
            <person name="Sun Y."/>
        </authorList>
    </citation>
    <scope>NUCLEOTIDE SEQUENCE [LARGE SCALE GENOMIC DNA]</scope>
    <source>
        <strain evidence="2">cv. E1</strain>
        <tissue evidence="1">Leaf</tissue>
    </source>
</reference>
<accession>A0A9D3VB44</accession>
<proteinExistence type="predicted"/>
<protein>
    <submittedName>
        <fullName evidence="1">Uncharacterized protein</fullName>
    </submittedName>
</protein>
<dbReference type="AlphaFoldDB" id="A0A9D3VB44"/>
<evidence type="ECO:0000313" key="1">
    <source>
        <dbReference type="EMBL" id="KAH1075652.1"/>
    </source>
</evidence>
<dbReference type="Proteomes" id="UP000828251">
    <property type="component" value="Unassembled WGS sequence"/>
</dbReference>
<keyword evidence="2" id="KW-1185">Reference proteome</keyword>
<sequence>MKFAPKGASLILNVVCSKFLGSKTNILSSQAPTCSFNEDAKNLRDFHEFLKMGYRLDSCYKVFEQSGSKERTVGFRRYKMADRDITTNLTRFCWFLNFCTSGVMTAVPLIREKGRDKGSCRQGQVMLTAHQP</sequence>
<evidence type="ECO:0000313" key="2">
    <source>
        <dbReference type="Proteomes" id="UP000828251"/>
    </source>
</evidence>
<name>A0A9D3VB44_9ROSI</name>
<gene>
    <name evidence="1" type="ORF">J1N35_027980</name>
</gene>
<dbReference type="EMBL" id="JAIQCV010000008">
    <property type="protein sequence ID" value="KAH1075652.1"/>
    <property type="molecule type" value="Genomic_DNA"/>
</dbReference>
<comment type="caution">
    <text evidence="1">The sequence shown here is derived from an EMBL/GenBank/DDBJ whole genome shotgun (WGS) entry which is preliminary data.</text>
</comment>